<dbReference type="EMBL" id="CP032326">
    <property type="protein sequence ID" value="QCO00289.1"/>
    <property type="molecule type" value="Genomic_DNA"/>
</dbReference>
<name>A0A4D8PWL2_9PROT</name>
<evidence type="ECO:0000313" key="3">
    <source>
        <dbReference type="EMBL" id="QCO00289.1"/>
    </source>
</evidence>
<reference evidence="3 4" key="1">
    <citation type="submission" date="2018-09" db="EMBL/GenBank/DDBJ databases">
        <title>Whole genome based analysis of evolution and adaptive divergence in Indian and Brazilian strains of Azospirillum brasilense.</title>
        <authorList>
            <person name="Singh C."/>
            <person name="Tripathi A.K."/>
        </authorList>
    </citation>
    <scope>NUCLEOTIDE SEQUENCE [LARGE SCALE GENOMIC DNA]</scope>
    <source>
        <strain evidence="3 4">MTCC4035</strain>
        <plasmid evidence="3 4">p5</plasmid>
    </source>
</reference>
<feature type="region of interest" description="Disordered" evidence="1">
    <location>
        <begin position="249"/>
        <end position="309"/>
    </location>
</feature>
<evidence type="ECO:0000313" key="4">
    <source>
        <dbReference type="Proteomes" id="UP000298595"/>
    </source>
</evidence>
<dbReference type="InterPro" id="IPR038721">
    <property type="entry name" value="IS701-like_DDE_dom"/>
</dbReference>
<evidence type="ECO:0000259" key="2">
    <source>
        <dbReference type="Pfam" id="PF13546"/>
    </source>
</evidence>
<dbReference type="AlphaFoldDB" id="A0A4D8PWL2"/>
<dbReference type="InterPro" id="IPR039365">
    <property type="entry name" value="IS701-like"/>
</dbReference>
<keyword evidence="3" id="KW-0614">Plasmid</keyword>
<dbReference type="KEGG" id="aare:D3093_33070"/>
<proteinExistence type="predicted"/>
<accession>A0A4D8PWL2</accession>
<dbReference type="PANTHER" id="PTHR33627">
    <property type="entry name" value="TRANSPOSASE"/>
    <property type="match status" value="1"/>
</dbReference>
<dbReference type="InterPro" id="IPR012337">
    <property type="entry name" value="RNaseH-like_sf"/>
</dbReference>
<sequence>MLEVRTWEAELDAWLGPFLDALSHKARRRWAPVYIRGLYGRTERKSIQPIAAELTPGDYDQLHNFIASRSWDTAPLETILARTADQLVGGSDAILAIDDTAVLKKGEHSVGVAPQYAGVVGKNANCQVLVTLTLARREVPVPMAMRLLFLPEEWTSKPDRCRRAQVPEAQQKVRTKPELAIEELDRVLAAGVRFGCVVADAGYGISAAFRRALSERGLRWAVGTVCIQNVYTPDVTLASHPAATQAACHGPEAQSFRHPSEKRRAGCQAEPSTCPRHAPRPSATGGSGPRGHETAKRRRAAKPTGAVAANRGWRRPGIWIWTGWLHRPESWHPAEPAPSPDGR</sequence>
<geneLocation type="plasmid" evidence="3 4">
    <name>p5</name>
</geneLocation>
<dbReference type="PANTHER" id="PTHR33627:SF1">
    <property type="entry name" value="TRANSPOSASE"/>
    <property type="match status" value="1"/>
</dbReference>
<gene>
    <name evidence="3" type="ORF">D3093_33070</name>
</gene>
<dbReference type="Pfam" id="PF13546">
    <property type="entry name" value="DDE_5"/>
    <property type="match status" value="1"/>
</dbReference>
<organism evidence="3 4">
    <name type="scientific">Azospirillum argentinense</name>
    <dbReference type="NCBI Taxonomy" id="2970906"/>
    <lineage>
        <taxon>Bacteria</taxon>
        <taxon>Pseudomonadati</taxon>
        <taxon>Pseudomonadota</taxon>
        <taxon>Alphaproteobacteria</taxon>
        <taxon>Rhodospirillales</taxon>
        <taxon>Azospirillaceae</taxon>
        <taxon>Azospirillum</taxon>
    </lineage>
</organism>
<dbReference type="NCBIfam" id="NF033540">
    <property type="entry name" value="transpos_IS701"/>
    <property type="match status" value="1"/>
</dbReference>
<feature type="domain" description="Transposase IS701-like DDE" evidence="2">
    <location>
        <begin position="17"/>
        <end position="262"/>
    </location>
</feature>
<dbReference type="SUPFAM" id="SSF53098">
    <property type="entry name" value="Ribonuclease H-like"/>
    <property type="match status" value="1"/>
</dbReference>
<evidence type="ECO:0000256" key="1">
    <source>
        <dbReference type="SAM" id="MobiDB-lite"/>
    </source>
</evidence>
<dbReference type="Proteomes" id="UP000298595">
    <property type="component" value="Plasmid p5"/>
</dbReference>
<protein>
    <submittedName>
        <fullName evidence="3">IS701 family transposase</fullName>
    </submittedName>
</protein>